<dbReference type="RefSeq" id="XP_019616781.1">
    <property type="nucleotide sequence ID" value="XM_019761222.1"/>
</dbReference>
<keyword evidence="9 19" id="KW-1133">Transmembrane helix</keyword>
<evidence type="ECO:0000256" key="7">
    <source>
        <dbReference type="ARBA" id="ARBA00022681"/>
    </source>
</evidence>
<name>A0A6P4XJR5_BRABE</name>
<evidence type="ECO:0000256" key="16">
    <source>
        <dbReference type="ARBA" id="ARBA00054369"/>
    </source>
</evidence>
<evidence type="ECO:0000256" key="5">
    <source>
        <dbReference type="ARBA" id="ARBA00022448"/>
    </source>
</evidence>
<keyword evidence="21" id="KW-1185">Reference proteome</keyword>
<dbReference type="Pfam" id="PF01740">
    <property type="entry name" value="STAS"/>
    <property type="match status" value="1"/>
</dbReference>
<evidence type="ECO:0000256" key="15">
    <source>
        <dbReference type="ARBA" id="ARBA00052349"/>
    </source>
</evidence>
<comment type="similarity">
    <text evidence="4">Belongs to the SLC26A/SulP transporter (TC 2.A.53) family.</text>
</comment>
<dbReference type="PANTHER" id="PTHR11814">
    <property type="entry name" value="SULFATE TRANSPORTER"/>
    <property type="match status" value="1"/>
</dbReference>
<keyword evidence="10" id="KW-0406">Ion transport</keyword>
<accession>A0A6P4XJR5</accession>
<comment type="catalytic activity">
    <reaction evidence="13">
        <text>hydrogencarbonate(in) + chloride(out) = hydrogencarbonate(out) + chloride(in)</text>
        <dbReference type="Rhea" id="RHEA:72363"/>
        <dbReference type="ChEBI" id="CHEBI:17544"/>
        <dbReference type="ChEBI" id="CHEBI:17996"/>
    </reaction>
</comment>
<feature type="transmembrane region" description="Helical" evidence="19">
    <location>
        <begin position="315"/>
        <end position="338"/>
    </location>
</feature>
<dbReference type="GO" id="GO:0016324">
    <property type="term" value="C:apical plasma membrane"/>
    <property type="evidence" value="ECO:0007669"/>
    <property type="project" value="UniProtKB-SubCell"/>
</dbReference>
<dbReference type="InterPro" id="IPR011547">
    <property type="entry name" value="SLC26A/SulP_dom"/>
</dbReference>
<feature type="transmembrane region" description="Helical" evidence="19">
    <location>
        <begin position="389"/>
        <end position="408"/>
    </location>
</feature>
<dbReference type="InterPro" id="IPR001902">
    <property type="entry name" value="SLC26A/SulP_fam"/>
</dbReference>
<evidence type="ECO:0000256" key="11">
    <source>
        <dbReference type="ARBA" id="ARBA00023136"/>
    </source>
</evidence>
<evidence type="ECO:0000256" key="13">
    <source>
        <dbReference type="ARBA" id="ARBA00049347"/>
    </source>
</evidence>
<comment type="subcellular location">
    <subcellularLocation>
        <location evidence="2">Apical cell membrane</location>
        <topology evidence="2">Multi-pass membrane protein</topology>
    </subcellularLocation>
    <subcellularLocation>
        <location evidence="3">Basolateral cell membrane</location>
        <topology evidence="3">Multi-pass membrane protein</topology>
    </subcellularLocation>
    <subcellularLocation>
        <location evidence="1">Lysosome membrane</location>
        <topology evidence="1">Multi-pass membrane protein</topology>
    </subcellularLocation>
</comment>
<dbReference type="Pfam" id="PF00916">
    <property type="entry name" value="Sulfate_transp"/>
    <property type="match status" value="1"/>
</dbReference>
<feature type="domain" description="STAS" evidence="20">
    <location>
        <begin position="488"/>
        <end position="573"/>
    </location>
</feature>
<evidence type="ECO:0000256" key="3">
    <source>
        <dbReference type="ARBA" id="ARBA00004554"/>
    </source>
</evidence>
<evidence type="ECO:0000259" key="20">
    <source>
        <dbReference type="PROSITE" id="PS50801"/>
    </source>
</evidence>
<keyword evidence="7" id="KW-0039">Anion exchange</keyword>
<dbReference type="AlphaFoldDB" id="A0A6P4XJR5"/>
<feature type="transmembrane region" description="Helical" evidence="19">
    <location>
        <begin position="444"/>
        <end position="475"/>
    </location>
</feature>
<sequence length="609" mass="66367">MTMSVQTETSTFEPSCPTSCNVTSWARRNCTAENVRGKFPITLWLPRYQCSWVQSDFIAGLTVALTVIPQGLAYAHLAELPLQYGLYSSFMGCLVYFFLGSSKDITLGPTAIMSLMVASYAEGDTTYAVALTLLCGCIQLGMGIFRLGFLVNFISFPVINGFTSAAAITIAFGQVKHVLGLHNIPRDFFPCVYYTFKNLGKTNLWDLLMGAVCFVLLLLLKWLKDVKWDSPDEVGYSPTRWQQAGRKVVWLIGTARNAVVVVSAALVVVALKSQDIDVLTLTEQVQPGLPAFKPPTFTVHHGNTTETAGDILQGLGAGLAVVPLIGFLECIAIGKAFARQNNYRVDANQELLAIGMGNIVSSFVSSYPITGSFSRTAVNSHSGVKTPAGGLVTAAVVLLALGVLTPSFHYIPQAALAAVIISAVLTMVDFMVLVKLWRLQKLDLLPLVCTFFGTFIGIEWGILAGVGVSAMILLFPQARPGLLVDNKDVLIFQPDRGLHYPGVDFIRTLLYDRALKEKPYRPVVLDCSHIASIDYTTIQGLKEVLEEFNRMRVPLTFAALKPHLQEVLTAADLPGFRCYATANEAANCIYEDGDPETNPYTPLLNAVQH</sequence>
<evidence type="ECO:0000256" key="14">
    <source>
        <dbReference type="ARBA" id="ARBA00050316"/>
    </source>
</evidence>
<feature type="transmembrane region" description="Helical" evidence="19">
    <location>
        <begin position="248"/>
        <end position="271"/>
    </location>
</feature>
<feature type="transmembrane region" description="Helical" evidence="19">
    <location>
        <begin position="204"/>
        <end position="223"/>
    </location>
</feature>
<proteinExistence type="inferred from homology"/>
<dbReference type="GO" id="GO:0015698">
    <property type="term" value="P:inorganic anion transport"/>
    <property type="evidence" value="ECO:0007669"/>
    <property type="project" value="UniProtKB-ARBA"/>
</dbReference>
<comment type="function">
    <text evidence="16">Sodium-independent anion exchanger mediating bicarbonate, chloride, sulfate and oxalate transport. Exhibits sodium-independent sulfate anion transporter activity that may cooperate with SLC26A2 to mediate DIDS-sensitive sulfate uptake into high endothelial venules endothelial cells (HEVEC). In the kidney, mediates chloride-bicarbonate exchange, facilitating V-ATPase-mediated acid secretion. May function as a chloride channel, playing an important role in moderating chloride homeostasis and neuronal activity in the cerebellum.</text>
</comment>
<dbReference type="Proteomes" id="UP000515135">
    <property type="component" value="Unplaced"/>
</dbReference>
<keyword evidence="5" id="KW-0813">Transport</keyword>
<dbReference type="FunFam" id="3.30.750.24:FF:000013">
    <property type="entry name" value="Solute carrier family 26 member 11"/>
    <property type="match status" value="1"/>
</dbReference>
<dbReference type="GO" id="GO:0006820">
    <property type="term" value="P:monoatomic anion transport"/>
    <property type="evidence" value="ECO:0007669"/>
    <property type="project" value="UniProtKB-ARBA"/>
</dbReference>
<keyword evidence="8 19" id="KW-0812">Transmembrane</keyword>
<evidence type="ECO:0000256" key="9">
    <source>
        <dbReference type="ARBA" id="ARBA00022989"/>
    </source>
</evidence>
<dbReference type="Gene3D" id="3.30.750.24">
    <property type="entry name" value="STAS domain"/>
    <property type="match status" value="1"/>
</dbReference>
<dbReference type="GO" id="GO:0015075">
    <property type="term" value="F:monoatomic ion transmembrane transporter activity"/>
    <property type="evidence" value="ECO:0007669"/>
    <property type="project" value="UniProtKB-ARBA"/>
</dbReference>
<dbReference type="PROSITE" id="PS50801">
    <property type="entry name" value="STAS"/>
    <property type="match status" value="1"/>
</dbReference>
<organism evidence="21 22">
    <name type="scientific">Branchiostoma belcheri</name>
    <name type="common">Amphioxus</name>
    <dbReference type="NCBI Taxonomy" id="7741"/>
    <lineage>
        <taxon>Eukaryota</taxon>
        <taxon>Metazoa</taxon>
        <taxon>Chordata</taxon>
        <taxon>Cephalochordata</taxon>
        <taxon>Leptocardii</taxon>
        <taxon>Amphioxiformes</taxon>
        <taxon>Branchiostomatidae</taxon>
        <taxon>Branchiostoma</taxon>
    </lineage>
</organism>
<dbReference type="InterPro" id="IPR002645">
    <property type="entry name" value="STAS_dom"/>
</dbReference>
<evidence type="ECO:0000313" key="23">
    <source>
        <dbReference type="RefSeq" id="XP_019616781.1"/>
    </source>
</evidence>
<keyword evidence="6" id="KW-1003">Cell membrane</keyword>
<feature type="transmembrane region" description="Helical" evidence="19">
    <location>
        <begin position="127"/>
        <end position="145"/>
    </location>
</feature>
<dbReference type="GO" id="GO:0016323">
    <property type="term" value="C:basolateral plasma membrane"/>
    <property type="evidence" value="ECO:0007669"/>
    <property type="project" value="UniProtKB-SubCell"/>
</dbReference>
<dbReference type="InterPro" id="IPR036513">
    <property type="entry name" value="STAS_dom_sf"/>
</dbReference>
<dbReference type="GO" id="GO:0005765">
    <property type="term" value="C:lysosomal membrane"/>
    <property type="evidence" value="ECO:0007669"/>
    <property type="project" value="UniProtKB-SubCell"/>
</dbReference>
<evidence type="ECO:0000256" key="2">
    <source>
        <dbReference type="ARBA" id="ARBA00004424"/>
    </source>
</evidence>
<dbReference type="GO" id="GO:0015297">
    <property type="term" value="F:antiporter activity"/>
    <property type="evidence" value="ECO:0007669"/>
    <property type="project" value="UniProtKB-KW"/>
</dbReference>
<evidence type="ECO:0000256" key="8">
    <source>
        <dbReference type="ARBA" id="ARBA00022692"/>
    </source>
</evidence>
<feature type="transmembrane region" description="Helical" evidence="19">
    <location>
        <begin position="105"/>
        <end position="121"/>
    </location>
</feature>
<comment type="catalytic activity">
    <reaction evidence="15">
        <text>oxalate(in) + chloride(out) = oxalate(out) + chloride(in)</text>
        <dbReference type="Rhea" id="RHEA:72263"/>
        <dbReference type="ChEBI" id="CHEBI:17996"/>
        <dbReference type="ChEBI" id="CHEBI:30623"/>
    </reaction>
</comment>
<dbReference type="OrthoDB" id="288203at2759"/>
<dbReference type="SUPFAM" id="SSF52091">
    <property type="entry name" value="SpoIIaa-like"/>
    <property type="match status" value="1"/>
</dbReference>
<evidence type="ECO:0000313" key="22">
    <source>
        <dbReference type="RefSeq" id="XP_019616780.1"/>
    </source>
</evidence>
<dbReference type="GeneID" id="109464273"/>
<gene>
    <name evidence="22 23" type="primary">LOC109464273</name>
</gene>
<evidence type="ECO:0000256" key="12">
    <source>
        <dbReference type="ARBA" id="ARBA00023228"/>
    </source>
</evidence>
<evidence type="ECO:0000256" key="17">
    <source>
        <dbReference type="ARBA" id="ARBA00073161"/>
    </source>
</evidence>
<dbReference type="KEGG" id="bbel:109464273"/>
<evidence type="ECO:0000313" key="21">
    <source>
        <dbReference type="Proteomes" id="UP000515135"/>
    </source>
</evidence>
<feature type="transmembrane region" description="Helical" evidence="19">
    <location>
        <begin position="150"/>
        <end position="172"/>
    </location>
</feature>
<keyword evidence="11 19" id="KW-0472">Membrane</keyword>
<comment type="catalytic activity">
    <reaction evidence="14">
        <text>sulfate(in) + H(+)(in) = sulfate(out) + H(+)(out)</text>
        <dbReference type="Rhea" id="RHEA:28574"/>
        <dbReference type="ChEBI" id="CHEBI:15378"/>
        <dbReference type="ChEBI" id="CHEBI:16189"/>
    </reaction>
</comment>
<protein>
    <recommendedName>
        <fullName evidence="17">Sodium-independent sulfate anion transporter</fullName>
    </recommendedName>
    <alternativeName>
        <fullName evidence="18">Solute carrier family 26 member 11</fullName>
    </alternativeName>
</protein>
<evidence type="ECO:0000256" key="4">
    <source>
        <dbReference type="ARBA" id="ARBA00008692"/>
    </source>
</evidence>
<keyword evidence="12" id="KW-0458">Lysosome</keyword>
<feature type="transmembrane region" description="Helical" evidence="19">
    <location>
        <begin position="415"/>
        <end position="438"/>
    </location>
</feature>
<dbReference type="GO" id="GO:0098660">
    <property type="term" value="P:inorganic ion transmembrane transport"/>
    <property type="evidence" value="ECO:0007669"/>
    <property type="project" value="UniProtKB-ARBA"/>
</dbReference>
<dbReference type="CDD" id="cd07042">
    <property type="entry name" value="STAS_SulP_like_sulfate_transporter"/>
    <property type="match status" value="1"/>
</dbReference>
<reference evidence="22 23" key="1">
    <citation type="submission" date="2025-04" db="UniProtKB">
        <authorList>
            <consortium name="RefSeq"/>
        </authorList>
    </citation>
    <scope>IDENTIFICATION</scope>
    <source>
        <tissue evidence="22 23">Gonad</tissue>
    </source>
</reference>
<evidence type="ECO:0000256" key="1">
    <source>
        <dbReference type="ARBA" id="ARBA00004155"/>
    </source>
</evidence>
<dbReference type="NCBIfam" id="TIGR00815">
    <property type="entry name" value="sulP"/>
    <property type="match status" value="1"/>
</dbReference>
<evidence type="ECO:0000256" key="19">
    <source>
        <dbReference type="SAM" id="Phobius"/>
    </source>
</evidence>
<evidence type="ECO:0000256" key="18">
    <source>
        <dbReference type="ARBA" id="ARBA00083171"/>
    </source>
</evidence>
<dbReference type="RefSeq" id="XP_019616780.1">
    <property type="nucleotide sequence ID" value="XM_019761221.1"/>
</dbReference>
<evidence type="ECO:0000256" key="6">
    <source>
        <dbReference type="ARBA" id="ARBA00022475"/>
    </source>
</evidence>
<evidence type="ECO:0000256" key="10">
    <source>
        <dbReference type="ARBA" id="ARBA00023065"/>
    </source>
</evidence>